<evidence type="ECO:0000256" key="6">
    <source>
        <dbReference type="ARBA" id="ARBA00022989"/>
    </source>
</evidence>
<keyword evidence="3" id="KW-0808">Transferase</keyword>
<feature type="transmembrane region" description="Helical" evidence="8">
    <location>
        <begin position="202"/>
        <end position="226"/>
    </location>
</feature>
<evidence type="ECO:0000256" key="4">
    <source>
        <dbReference type="ARBA" id="ARBA00022692"/>
    </source>
</evidence>
<comment type="subcellular location">
    <subcellularLocation>
        <location evidence="1 8">Endoplasmic reticulum membrane</location>
        <topology evidence="1 8">Multi-pass membrane protein</topology>
    </subcellularLocation>
</comment>
<evidence type="ECO:0000256" key="3">
    <source>
        <dbReference type="ARBA" id="ARBA00022679"/>
    </source>
</evidence>
<feature type="transmembrane region" description="Helical" evidence="8">
    <location>
        <begin position="334"/>
        <end position="354"/>
    </location>
</feature>
<keyword evidence="2 8" id="KW-0328">Glycosyltransferase</keyword>
<accession>A0AA38IXM5</accession>
<comment type="similarity">
    <text evidence="8">Belongs to the glycosyltransferase 22 family.</text>
</comment>
<keyword evidence="4 8" id="KW-0812">Transmembrane</keyword>
<feature type="transmembrane region" description="Helical" evidence="8">
    <location>
        <begin position="283"/>
        <end position="299"/>
    </location>
</feature>
<dbReference type="EMBL" id="JALNTZ010000001">
    <property type="protein sequence ID" value="KAJ3665025.1"/>
    <property type="molecule type" value="Genomic_DNA"/>
</dbReference>
<dbReference type="PANTHER" id="PTHR22760:SF4">
    <property type="entry name" value="GPI MANNOSYLTRANSFERASE 3"/>
    <property type="match status" value="1"/>
</dbReference>
<evidence type="ECO:0000256" key="7">
    <source>
        <dbReference type="ARBA" id="ARBA00023136"/>
    </source>
</evidence>
<evidence type="ECO:0000256" key="5">
    <source>
        <dbReference type="ARBA" id="ARBA00022824"/>
    </source>
</evidence>
<keyword evidence="10" id="KW-1185">Reference proteome</keyword>
<sequence>MKNWDVFGIFLVVRLISVVFVQTFFVPDEYWQSLEVAHNISFGYGYLTWEWKAGIRSYIYPLIFSALYTILKLIQLDDPIFLIYGPRLLQAILSAYADLCFYRWSGTRKWAVFSIATSWFWYYMGSRTLINSFETALSTIALSQFPWLGKEKDESLKFIWIVAAVSVIRPTAAILWLPLCFYHLFITKYKKSSLIISRYIPIALIILSLSVLLDSLAHGSFIVTPYEFLKFNVLKDVGSWYGSQPWFWYLSVGFPAVLGIHFLPFVLATLVIIKNRASHPNELVLLSSIVFSLTIYSFLPHKEFRFLLPLLPIALYVSSRFLSAWSRKANTWRLWSVALILFLGNLGPAYYLGYVHQRGTLDVMEPLREIASRNPNSSSFLFLMPCHSTPLFSHLHVNVSARFLTCEPNFNNSDNSYTDEADQFYNNPNIWLRKNYPPNGTQPSHIICFDVLKPVISDIMSRYKTTHEIPHSSFATARVGYNVLINERMGN</sequence>
<dbReference type="AlphaFoldDB" id="A0AA38IXM5"/>
<keyword evidence="6 8" id="KW-1133">Transmembrane helix</keyword>
<proteinExistence type="inferred from homology"/>
<gene>
    <name evidence="9" type="ORF">Zmor_000544</name>
</gene>
<feature type="transmembrane region" description="Helical" evidence="8">
    <location>
        <begin position="158"/>
        <end position="181"/>
    </location>
</feature>
<comment type="caution">
    <text evidence="9">The sequence shown here is derived from an EMBL/GenBank/DDBJ whole genome shotgun (WGS) entry which is preliminary data.</text>
</comment>
<organism evidence="9 10">
    <name type="scientific">Zophobas morio</name>
    <dbReference type="NCBI Taxonomy" id="2755281"/>
    <lineage>
        <taxon>Eukaryota</taxon>
        <taxon>Metazoa</taxon>
        <taxon>Ecdysozoa</taxon>
        <taxon>Arthropoda</taxon>
        <taxon>Hexapoda</taxon>
        <taxon>Insecta</taxon>
        <taxon>Pterygota</taxon>
        <taxon>Neoptera</taxon>
        <taxon>Endopterygota</taxon>
        <taxon>Coleoptera</taxon>
        <taxon>Polyphaga</taxon>
        <taxon>Cucujiformia</taxon>
        <taxon>Tenebrionidae</taxon>
        <taxon>Zophobas</taxon>
    </lineage>
</organism>
<dbReference type="GO" id="GO:0006506">
    <property type="term" value="P:GPI anchor biosynthetic process"/>
    <property type="evidence" value="ECO:0007669"/>
    <property type="project" value="TreeGrafter"/>
</dbReference>
<dbReference type="Pfam" id="PF03901">
    <property type="entry name" value="Glyco_transf_22"/>
    <property type="match status" value="1"/>
</dbReference>
<reference evidence="9" key="1">
    <citation type="journal article" date="2023" name="G3 (Bethesda)">
        <title>Whole genome assemblies of Zophobas morio and Tenebrio molitor.</title>
        <authorList>
            <person name="Kaur S."/>
            <person name="Stinson S.A."/>
            <person name="diCenzo G.C."/>
        </authorList>
    </citation>
    <scope>NUCLEOTIDE SEQUENCE</scope>
    <source>
        <strain evidence="9">QUZm001</strain>
    </source>
</reference>
<feature type="transmembrane region" description="Helical" evidence="8">
    <location>
        <begin position="246"/>
        <end position="271"/>
    </location>
</feature>
<dbReference type="PANTHER" id="PTHR22760">
    <property type="entry name" value="GLYCOSYLTRANSFERASE"/>
    <property type="match status" value="1"/>
</dbReference>
<evidence type="ECO:0000313" key="9">
    <source>
        <dbReference type="EMBL" id="KAJ3665025.1"/>
    </source>
</evidence>
<evidence type="ECO:0000256" key="2">
    <source>
        <dbReference type="ARBA" id="ARBA00022676"/>
    </source>
</evidence>
<dbReference type="InterPro" id="IPR005599">
    <property type="entry name" value="GPI_mannosylTrfase"/>
</dbReference>
<feature type="transmembrane region" description="Helical" evidence="8">
    <location>
        <begin position="6"/>
        <end position="26"/>
    </location>
</feature>
<keyword evidence="5 8" id="KW-0256">Endoplasmic reticulum</keyword>
<evidence type="ECO:0000313" key="10">
    <source>
        <dbReference type="Proteomes" id="UP001168821"/>
    </source>
</evidence>
<dbReference type="Proteomes" id="UP001168821">
    <property type="component" value="Unassembled WGS sequence"/>
</dbReference>
<protein>
    <recommendedName>
        <fullName evidence="8">Mannosyltransferase</fullName>
        <ecNumber evidence="8">2.4.1.-</ecNumber>
    </recommendedName>
</protein>
<evidence type="ECO:0000256" key="1">
    <source>
        <dbReference type="ARBA" id="ARBA00004477"/>
    </source>
</evidence>
<dbReference type="GO" id="GO:0005789">
    <property type="term" value="C:endoplasmic reticulum membrane"/>
    <property type="evidence" value="ECO:0007669"/>
    <property type="project" value="UniProtKB-SubCell"/>
</dbReference>
<dbReference type="GO" id="GO:0000026">
    <property type="term" value="F:alpha-1,2-mannosyltransferase activity"/>
    <property type="evidence" value="ECO:0007669"/>
    <property type="project" value="TreeGrafter"/>
</dbReference>
<name>A0AA38IXM5_9CUCU</name>
<evidence type="ECO:0000256" key="8">
    <source>
        <dbReference type="RuleBase" id="RU363075"/>
    </source>
</evidence>
<dbReference type="EC" id="2.4.1.-" evidence="8"/>
<feature type="transmembrane region" description="Helical" evidence="8">
    <location>
        <begin position="58"/>
        <end position="75"/>
    </location>
</feature>
<keyword evidence="7 8" id="KW-0472">Membrane</keyword>